<evidence type="ECO:0000256" key="2">
    <source>
        <dbReference type="ARBA" id="ARBA00022857"/>
    </source>
</evidence>
<dbReference type="Proteomes" id="UP000242877">
    <property type="component" value="Unassembled WGS sequence"/>
</dbReference>
<evidence type="ECO:0000256" key="1">
    <source>
        <dbReference type="ARBA" id="ARBA00022516"/>
    </source>
</evidence>
<proteinExistence type="inferred from homology"/>
<dbReference type="AlphaFoldDB" id="A0A168C8B1"/>
<dbReference type="PANTHER" id="PTHR43647">
    <property type="entry name" value="DEHYDROGENASE"/>
    <property type="match status" value="1"/>
</dbReference>
<dbReference type="PANTHER" id="PTHR43647:SF1">
    <property type="entry name" value="3-KETO-STEROID REDUCTASE ERG27"/>
    <property type="match status" value="1"/>
</dbReference>
<evidence type="ECO:0000313" key="8">
    <source>
        <dbReference type="Proteomes" id="UP000242877"/>
    </source>
</evidence>
<organism evidence="7 8">
    <name type="scientific">Ascosphaera apis ARSEF 7405</name>
    <dbReference type="NCBI Taxonomy" id="392613"/>
    <lineage>
        <taxon>Eukaryota</taxon>
        <taxon>Fungi</taxon>
        <taxon>Dikarya</taxon>
        <taxon>Ascomycota</taxon>
        <taxon>Pezizomycotina</taxon>
        <taxon>Eurotiomycetes</taxon>
        <taxon>Eurotiomycetidae</taxon>
        <taxon>Onygenales</taxon>
        <taxon>Ascosphaeraceae</taxon>
        <taxon>Ascosphaera</taxon>
    </lineage>
</organism>
<keyword evidence="4" id="KW-0560">Oxidoreductase</keyword>
<comment type="similarity">
    <text evidence="6">Belongs to the short-chain dehydrogenases/reductases (SDR) family. ERG27 subfamily.</text>
</comment>
<protein>
    <submittedName>
        <fullName evidence="7">3-ketosteroid reductase</fullName>
    </submittedName>
</protein>
<comment type="caution">
    <text evidence="7">The sequence shown here is derived from an EMBL/GenBank/DDBJ whole genome shotgun (WGS) entry which is preliminary data.</text>
</comment>
<dbReference type="InterPro" id="IPR036291">
    <property type="entry name" value="NAD(P)-bd_dom_sf"/>
</dbReference>
<keyword evidence="8" id="KW-1185">Reference proteome</keyword>
<dbReference type="EMBL" id="AZGZ01000003">
    <property type="protein sequence ID" value="KZZ96275.1"/>
    <property type="molecule type" value="Genomic_DNA"/>
</dbReference>
<keyword evidence="2" id="KW-0521">NADP</keyword>
<dbReference type="GO" id="GO:0006696">
    <property type="term" value="P:ergosterol biosynthetic process"/>
    <property type="evidence" value="ECO:0007669"/>
    <property type="project" value="TreeGrafter"/>
</dbReference>
<name>A0A168C8B1_9EURO</name>
<sequence>MEESKETVVLVTGTNGGLGYSICCRTIDDFFKVQKEEGHSDTTLTLIFTTRDLQKSEQTQARLESYISTTAVAHGFDKSRVTLYPEQLDLSDLFSVRALAARLNTSPRFQKIDSLILNAGVSGFDGLNWFNAIWTSLINPIQAMTWPTYVRATPGRRNPKQTDREDEPVLGHVFTANVFGHYMLTHYLMPLLTVRPQTDPSRVVWVSSIEACIFDFNVDDIQGLKIARSYQSSKYLTDVLALTSELPHTQHWVSKFTATPDSSSTAPSSSPISRPRSQPAMYTCHPGICATGIVPLPKILYYCMVMAFYICRLLGSPWHVVSAYAGAFAPVFIATSTSQTLDETESSYRRWSSDGAVRGRVKWGSACTRFGKEELACTEVEGWGFGGVIGGAPRDCEADQKRRRKTGAKNLTEEDKVNFIETGRRCWREMEELREKWEAILEEEESIKEKKEKDLSVEAEN</sequence>
<dbReference type="SUPFAM" id="SSF51735">
    <property type="entry name" value="NAD(P)-binding Rossmann-fold domains"/>
    <property type="match status" value="1"/>
</dbReference>
<dbReference type="GO" id="GO:0005811">
    <property type="term" value="C:lipid droplet"/>
    <property type="evidence" value="ECO:0007669"/>
    <property type="project" value="TreeGrafter"/>
</dbReference>
<reference evidence="7 8" key="1">
    <citation type="journal article" date="2016" name="Genome Biol. Evol.">
        <title>Divergent and convergent evolution of fungal pathogenicity.</title>
        <authorList>
            <person name="Shang Y."/>
            <person name="Xiao G."/>
            <person name="Zheng P."/>
            <person name="Cen K."/>
            <person name="Zhan S."/>
            <person name="Wang C."/>
        </authorList>
    </citation>
    <scope>NUCLEOTIDE SEQUENCE [LARGE SCALE GENOMIC DNA]</scope>
    <source>
        <strain evidence="7 8">ARSEF 7405</strain>
    </source>
</reference>
<evidence type="ECO:0000256" key="5">
    <source>
        <dbReference type="ARBA" id="ARBA00023098"/>
    </source>
</evidence>
<evidence type="ECO:0000256" key="4">
    <source>
        <dbReference type="ARBA" id="ARBA00023002"/>
    </source>
</evidence>
<evidence type="ECO:0000256" key="3">
    <source>
        <dbReference type="ARBA" id="ARBA00022955"/>
    </source>
</evidence>
<dbReference type="OrthoDB" id="9989144at2759"/>
<dbReference type="GO" id="GO:0005789">
    <property type="term" value="C:endoplasmic reticulum membrane"/>
    <property type="evidence" value="ECO:0007669"/>
    <property type="project" value="TreeGrafter"/>
</dbReference>
<keyword evidence="5" id="KW-0443">Lipid metabolism</keyword>
<evidence type="ECO:0000256" key="6">
    <source>
        <dbReference type="ARBA" id="ARBA00023593"/>
    </source>
</evidence>
<keyword evidence="1" id="KW-0444">Lipid biosynthesis</keyword>
<dbReference type="VEuPathDB" id="FungiDB:AAP_01048"/>
<dbReference type="GO" id="GO:0000253">
    <property type="term" value="F:3-beta-hydroxysteroid 3-dehydrogenase (NADP+) activity"/>
    <property type="evidence" value="ECO:0007669"/>
    <property type="project" value="TreeGrafter"/>
</dbReference>
<keyword evidence="3" id="KW-0752">Steroid biosynthesis</keyword>
<gene>
    <name evidence="7" type="ORF">AAP_01048</name>
</gene>
<evidence type="ECO:0000313" key="7">
    <source>
        <dbReference type="EMBL" id="KZZ96275.1"/>
    </source>
</evidence>
<accession>A0A168C8B1</accession>
<dbReference type="InterPro" id="IPR051593">
    <property type="entry name" value="Ergosterol_Biosynth_ERG27"/>
</dbReference>
<dbReference type="Gene3D" id="3.40.50.720">
    <property type="entry name" value="NAD(P)-binding Rossmann-like Domain"/>
    <property type="match status" value="1"/>
</dbReference>
<dbReference type="GO" id="GO:0005741">
    <property type="term" value="C:mitochondrial outer membrane"/>
    <property type="evidence" value="ECO:0007669"/>
    <property type="project" value="TreeGrafter"/>
</dbReference>